<gene>
    <name evidence="12" type="ORF">GCM10008023_03500</name>
</gene>
<dbReference type="RefSeq" id="WP_189674860.1">
    <property type="nucleotide sequence ID" value="NZ_BNAQ01000001.1"/>
</dbReference>
<keyword evidence="7" id="KW-0812">Transmembrane</keyword>
<comment type="caution">
    <text evidence="12">The sequence shown here is derived from an EMBL/GenBank/DDBJ whole genome shotgun (WGS) entry which is preliminary data.</text>
</comment>
<dbReference type="Pfam" id="PF01203">
    <property type="entry name" value="T2SSN"/>
    <property type="match status" value="1"/>
</dbReference>
<evidence type="ECO:0000256" key="7">
    <source>
        <dbReference type="ARBA" id="ARBA00022692"/>
    </source>
</evidence>
<keyword evidence="5" id="KW-1003">Cell membrane</keyword>
<evidence type="ECO:0000256" key="5">
    <source>
        <dbReference type="ARBA" id="ARBA00022475"/>
    </source>
</evidence>
<feature type="region of interest" description="Disordered" evidence="11">
    <location>
        <begin position="224"/>
        <end position="243"/>
    </location>
</feature>
<evidence type="ECO:0000256" key="11">
    <source>
        <dbReference type="SAM" id="MobiDB-lite"/>
    </source>
</evidence>
<keyword evidence="9" id="KW-0472">Membrane</keyword>
<reference evidence="13" key="1">
    <citation type="journal article" date="2019" name="Int. J. Syst. Evol. Microbiol.">
        <title>The Global Catalogue of Microorganisms (GCM) 10K type strain sequencing project: providing services to taxonomists for standard genome sequencing and annotation.</title>
        <authorList>
            <consortium name="The Broad Institute Genomics Platform"/>
            <consortium name="The Broad Institute Genome Sequencing Center for Infectious Disease"/>
            <person name="Wu L."/>
            <person name="Ma J."/>
        </authorList>
    </citation>
    <scope>NUCLEOTIDE SEQUENCE [LARGE SCALE GENOMIC DNA]</scope>
    <source>
        <strain evidence="13">CGMCC 1.8957</strain>
    </source>
</reference>
<dbReference type="Proteomes" id="UP000652430">
    <property type="component" value="Unassembled WGS sequence"/>
</dbReference>
<name>A0ABQ3L832_9SPHN</name>
<evidence type="ECO:0000256" key="8">
    <source>
        <dbReference type="ARBA" id="ARBA00022927"/>
    </source>
</evidence>
<accession>A0ABQ3L832</accession>
<dbReference type="InterPro" id="IPR022792">
    <property type="entry name" value="T2SS_protein-GspN"/>
</dbReference>
<keyword evidence="8" id="KW-0653">Protein transport</keyword>
<evidence type="ECO:0000313" key="12">
    <source>
        <dbReference type="EMBL" id="GHH08300.1"/>
    </source>
</evidence>
<evidence type="ECO:0000256" key="3">
    <source>
        <dbReference type="ARBA" id="ARBA00021563"/>
    </source>
</evidence>
<organism evidence="12 13">
    <name type="scientific">Sphingomonas glacialis</name>
    <dbReference type="NCBI Taxonomy" id="658225"/>
    <lineage>
        <taxon>Bacteria</taxon>
        <taxon>Pseudomonadati</taxon>
        <taxon>Pseudomonadota</taxon>
        <taxon>Alphaproteobacteria</taxon>
        <taxon>Sphingomonadales</taxon>
        <taxon>Sphingomonadaceae</taxon>
        <taxon>Sphingomonas</taxon>
    </lineage>
</organism>
<evidence type="ECO:0000256" key="1">
    <source>
        <dbReference type="ARBA" id="ARBA00004533"/>
    </source>
</evidence>
<evidence type="ECO:0000256" key="9">
    <source>
        <dbReference type="ARBA" id="ARBA00023136"/>
    </source>
</evidence>
<evidence type="ECO:0000256" key="6">
    <source>
        <dbReference type="ARBA" id="ARBA00022519"/>
    </source>
</evidence>
<evidence type="ECO:0000256" key="2">
    <source>
        <dbReference type="ARBA" id="ARBA00007208"/>
    </source>
</evidence>
<keyword evidence="4" id="KW-0813">Transport</keyword>
<dbReference type="EMBL" id="BNAQ01000001">
    <property type="protein sequence ID" value="GHH08300.1"/>
    <property type="molecule type" value="Genomic_DNA"/>
</dbReference>
<keyword evidence="13" id="KW-1185">Reference proteome</keyword>
<proteinExistence type="inferred from homology"/>
<comment type="subcellular location">
    <subcellularLocation>
        <location evidence="1">Cell inner membrane</location>
    </subcellularLocation>
</comment>
<evidence type="ECO:0000256" key="4">
    <source>
        <dbReference type="ARBA" id="ARBA00022448"/>
    </source>
</evidence>
<protein>
    <recommendedName>
        <fullName evidence="3">Type II secretion system protein N</fullName>
    </recommendedName>
    <alternativeName>
        <fullName evidence="10">General secretion pathway protein N</fullName>
    </alternativeName>
</protein>
<evidence type="ECO:0000313" key="13">
    <source>
        <dbReference type="Proteomes" id="UP000652430"/>
    </source>
</evidence>
<keyword evidence="6" id="KW-0997">Cell inner membrane</keyword>
<evidence type="ECO:0000256" key="10">
    <source>
        <dbReference type="ARBA" id="ARBA00030772"/>
    </source>
</evidence>
<sequence>MTRFRLKTGPVALFGAVFVVALLVLLPLRFVLGAFELEQSRVAAREASGSVWFGHLREAQVGSIALGDLSASLSPWALLAGRARVDLASPATGADATRAIHGAISVSRHGVGLDDMTASVPAGAVFAPLPVSGIDLDAVTVHFVNGTCESAEGRVKAALGADIAGISLGQGLTGTARCDAGALLLPLASQAGTEQIALRLWLNGRFRADLTVKPSDPSAAQKLELSGFQPSPSGHRLSIDGKF</sequence>
<comment type="similarity">
    <text evidence="2">Belongs to the GSP N family.</text>
</comment>